<dbReference type="GO" id="GO:0016747">
    <property type="term" value="F:acyltransferase activity, transferring groups other than amino-acyl groups"/>
    <property type="evidence" value="ECO:0007669"/>
    <property type="project" value="InterPro"/>
</dbReference>
<sequence length="208" mass="23538">MSVLERVEVSPEEFQEFNLEHNKPSEEEDKNNRRILNDGNPVVVRWGIRCMGLKLDGKLVSINVTNFSKRPRKNAWGRYLNFYLAYTLPHLRRQGLATNLLEFIEASAIEQGYSRMKSLAGSWGGVRLHMSKGHHFYGVGKGGALIVDTPLASGMPFPEGIPIEARNACTAPELMTRESILHALSQKPFLREDAGDAVHRYFTERIRS</sequence>
<dbReference type="PROSITE" id="PS51186">
    <property type="entry name" value="GNAT"/>
    <property type="match status" value="1"/>
</dbReference>
<feature type="domain" description="N-acetyltransferase" evidence="1">
    <location>
        <begin position="4"/>
        <end position="164"/>
    </location>
</feature>
<dbReference type="SUPFAM" id="SSF55729">
    <property type="entry name" value="Acyl-CoA N-acyltransferases (Nat)"/>
    <property type="match status" value="1"/>
</dbReference>
<protein>
    <submittedName>
        <fullName evidence="2">NAT_SF domain containing protein</fullName>
    </submittedName>
</protein>
<accession>A0A6J5R8Q5</accession>
<name>A0A6J5R8Q5_9CAUD</name>
<reference evidence="2" key="1">
    <citation type="submission" date="2020-05" db="EMBL/GenBank/DDBJ databases">
        <authorList>
            <person name="Chiriac C."/>
            <person name="Salcher M."/>
            <person name="Ghai R."/>
            <person name="Kavagutti S V."/>
        </authorList>
    </citation>
    <scope>NUCLEOTIDE SEQUENCE</scope>
</reference>
<gene>
    <name evidence="2" type="ORF">UFOVP1196_20</name>
</gene>
<dbReference type="Gene3D" id="3.40.630.30">
    <property type="match status" value="1"/>
</dbReference>
<proteinExistence type="predicted"/>
<dbReference type="CDD" id="cd04301">
    <property type="entry name" value="NAT_SF"/>
    <property type="match status" value="1"/>
</dbReference>
<dbReference type="InterPro" id="IPR016181">
    <property type="entry name" value="Acyl_CoA_acyltransferase"/>
</dbReference>
<dbReference type="InterPro" id="IPR000182">
    <property type="entry name" value="GNAT_dom"/>
</dbReference>
<evidence type="ECO:0000313" key="2">
    <source>
        <dbReference type="EMBL" id="CAB4189931.1"/>
    </source>
</evidence>
<evidence type="ECO:0000259" key="1">
    <source>
        <dbReference type="PROSITE" id="PS51186"/>
    </source>
</evidence>
<organism evidence="2">
    <name type="scientific">uncultured Caudovirales phage</name>
    <dbReference type="NCBI Taxonomy" id="2100421"/>
    <lineage>
        <taxon>Viruses</taxon>
        <taxon>Duplodnaviria</taxon>
        <taxon>Heunggongvirae</taxon>
        <taxon>Uroviricota</taxon>
        <taxon>Caudoviricetes</taxon>
        <taxon>Peduoviridae</taxon>
        <taxon>Maltschvirus</taxon>
        <taxon>Maltschvirus maltsch</taxon>
    </lineage>
</organism>
<dbReference type="EMBL" id="LR797148">
    <property type="protein sequence ID" value="CAB4189931.1"/>
    <property type="molecule type" value="Genomic_DNA"/>
</dbReference>